<keyword evidence="3" id="KW-1185">Reference proteome</keyword>
<proteinExistence type="predicted"/>
<evidence type="ECO:0000313" key="3">
    <source>
        <dbReference type="Proteomes" id="UP000187209"/>
    </source>
</evidence>
<evidence type="ECO:0000256" key="1">
    <source>
        <dbReference type="SAM" id="MobiDB-lite"/>
    </source>
</evidence>
<organism evidence="2 3">
    <name type="scientific">Stentor coeruleus</name>
    <dbReference type="NCBI Taxonomy" id="5963"/>
    <lineage>
        <taxon>Eukaryota</taxon>
        <taxon>Sar</taxon>
        <taxon>Alveolata</taxon>
        <taxon>Ciliophora</taxon>
        <taxon>Postciliodesmatophora</taxon>
        <taxon>Heterotrichea</taxon>
        <taxon>Heterotrichida</taxon>
        <taxon>Stentoridae</taxon>
        <taxon>Stentor</taxon>
    </lineage>
</organism>
<comment type="caution">
    <text evidence="2">The sequence shown here is derived from an EMBL/GenBank/DDBJ whole genome shotgun (WGS) entry which is preliminary data.</text>
</comment>
<dbReference type="EMBL" id="MPUH01000038">
    <property type="protein sequence ID" value="OMJ93717.1"/>
    <property type="molecule type" value="Genomic_DNA"/>
</dbReference>
<feature type="compositionally biased region" description="Basic and acidic residues" evidence="1">
    <location>
        <begin position="96"/>
        <end position="107"/>
    </location>
</feature>
<sequence>MEEKLVKYFESARTEGITELDIMSKLYGETSGKGLLPDYIEARSQGLPIAQAELATLLSQEWTQRGLESLLLRLESCRDKYNAIHIQKKRARKHKKDEPELKKKAKH</sequence>
<name>A0A1R2CXI0_9CILI</name>
<accession>A0A1R2CXI0</accession>
<feature type="region of interest" description="Disordered" evidence="1">
    <location>
        <begin position="87"/>
        <end position="107"/>
    </location>
</feature>
<evidence type="ECO:0000313" key="2">
    <source>
        <dbReference type="EMBL" id="OMJ93717.1"/>
    </source>
</evidence>
<gene>
    <name evidence="2" type="ORF">SteCoe_3283</name>
</gene>
<dbReference type="Proteomes" id="UP000187209">
    <property type="component" value="Unassembled WGS sequence"/>
</dbReference>
<dbReference type="AlphaFoldDB" id="A0A1R2CXI0"/>
<protein>
    <submittedName>
        <fullName evidence="2">Uncharacterized protein</fullName>
    </submittedName>
</protein>
<reference evidence="2 3" key="1">
    <citation type="submission" date="2016-11" db="EMBL/GenBank/DDBJ databases">
        <title>The macronuclear genome of Stentor coeruleus: a giant cell with tiny introns.</title>
        <authorList>
            <person name="Slabodnick M."/>
            <person name="Ruby J.G."/>
            <person name="Reiff S.B."/>
            <person name="Swart E.C."/>
            <person name="Gosai S."/>
            <person name="Prabakaran S."/>
            <person name="Witkowska E."/>
            <person name="Larue G.E."/>
            <person name="Fisher S."/>
            <person name="Freeman R.M."/>
            <person name="Gunawardena J."/>
            <person name="Chu W."/>
            <person name="Stover N.A."/>
            <person name="Gregory B.D."/>
            <person name="Nowacki M."/>
            <person name="Derisi J."/>
            <person name="Roy S.W."/>
            <person name="Marshall W.F."/>
            <person name="Sood P."/>
        </authorList>
    </citation>
    <scope>NUCLEOTIDE SEQUENCE [LARGE SCALE GENOMIC DNA]</scope>
    <source>
        <strain evidence="2">WM001</strain>
    </source>
</reference>